<organism evidence="1 2">
    <name type="scientific">Cephus cinctus</name>
    <name type="common">Wheat stem sawfly</name>
    <dbReference type="NCBI Taxonomy" id="211228"/>
    <lineage>
        <taxon>Eukaryota</taxon>
        <taxon>Metazoa</taxon>
        <taxon>Ecdysozoa</taxon>
        <taxon>Arthropoda</taxon>
        <taxon>Hexapoda</taxon>
        <taxon>Insecta</taxon>
        <taxon>Pterygota</taxon>
        <taxon>Neoptera</taxon>
        <taxon>Endopterygota</taxon>
        <taxon>Hymenoptera</taxon>
        <taxon>Cephoidea</taxon>
        <taxon>Cephidae</taxon>
        <taxon>Cephus</taxon>
    </lineage>
</organism>
<dbReference type="RefSeq" id="XP_015590892.1">
    <property type="nucleotide sequence ID" value="XM_015735406.2"/>
</dbReference>
<sequence>MILDNIKKIILLYKQPNMGYISCNSHLLLCRHNFDSSSQVLDSQKSKWKYTVAEEKQILDVLNTHTIEQLREHNMKSNQIKWIQELRSKIGSYENLDDLLLAKGMTMSIVKKLYKSIIAGGSNKIKESQRSSLSIPTVSETIRENVNTILSLCVGANIISWAQLNRTSTVLNWDSSSFADIPENINLASLVPFAFKMSYSIPNSDIFLLKSSQVIIQNNMNFPTYRATMQRHQLTASLISILGYREAYAKGNGTNEPSEALKNKLFLLKPRVTSRLFNIQIGGEIVSSENIVHSLLNKSSPMTKLPILPVNMSFELESCFRQKNAYEREQMSKALLQSLAFLNLCILQSSASLRVKETQNKLTREKNMKTVTTDESIGS</sequence>
<accession>A0AAJ7BP49</accession>
<dbReference type="GO" id="GO:0006392">
    <property type="term" value="P:transcription elongation by mitochondrial RNA polymerase"/>
    <property type="evidence" value="ECO:0007669"/>
    <property type="project" value="InterPro"/>
</dbReference>
<proteinExistence type="predicted"/>
<name>A0AAJ7BP49_CEPCN</name>
<gene>
    <name evidence="2" type="primary">LOC107265691</name>
</gene>
<dbReference type="Proteomes" id="UP000694920">
    <property type="component" value="Unplaced"/>
</dbReference>
<dbReference type="GO" id="GO:0042645">
    <property type="term" value="C:mitochondrial nucleoid"/>
    <property type="evidence" value="ECO:0007669"/>
    <property type="project" value="TreeGrafter"/>
</dbReference>
<dbReference type="PANTHER" id="PTHR21053:SF2">
    <property type="entry name" value="TRANSCRIPTION ELONGATION FACTOR, MITOCHONDRIAL"/>
    <property type="match status" value="1"/>
</dbReference>
<dbReference type="KEGG" id="ccin:107265691"/>
<dbReference type="PANTHER" id="PTHR21053">
    <property type="entry name" value="TRANSCRIPTION ELONGATION FACTOR, MITOCHONDRIAL"/>
    <property type="match status" value="1"/>
</dbReference>
<protein>
    <submittedName>
        <fullName evidence="2">Transcription elongation factor, mitochondrial</fullName>
    </submittedName>
</protein>
<keyword evidence="2" id="KW-0251">Elongation factor</keyword>
<dbReference type="AlphaFoldDB" id="A0AAJ7BP49"/>
<dbReference type="GO" id="GO:0003746">
    <property type="term" value="F:translation elongation factor activity"/>
    <property type="evidence" value="ECO:0007669"/>
    <property type="project" value="UniProtKB-KW"/>
</dbReference>
<dbReference type="InterPro" id="IPR039150">
    <property type="entry name" value="TEFM"/>
</dbReference>
<keyword evidence="2" id="KW-0648">Protein biosynthesis</keyword>
<dbReference type="GeneID" id="107265691"/>
<evidence type="ECO:0000313" key="1">
    <source>
        <dbReference type="Proteomes" id="UP000694920"/>
    </source>
</evidence>
<keyword evidence="1" id="KW-1185">Reference proteome</keyword>
<evidence type="ECO:0000313" key="2">
    <source>
        <dbReference type="RefSeq" id="XP_015590892.1"/>
    </source>
</evidence>
<reference evidence="2" key="1">
    <citation type="submission" date="2025-08" db="UniProtKB">
        <authorList>
            <consortium name="RefSeq"/>
        </authorList>
    </citation>
    <scope>IDENTIFICATION</scope>
</reference>
<dbReference type="GO" id="GO:0030337">
    <property type="term" value="F:DNA polymerase processivity factor activity"/>
    <property type="evidence" value="ECO:0007669"/>
    <property type="project" value="TreeGrafter"/>
</dbReference>